<name>A0A916DV42_9BACT</name>
<dbReference type="SMART" id="SM00487">
    <property type="entry name" value="DEXDc"/>
    <property type="match status" value="1"/>
</dbReference>
<keyword evidence="3" id="KW-0540">Nuclease</keyword>
<sequence>MTSKTNEQALESAIEKTLTGTCLEELKEEGIELSIAADQKETYRTGKGFYIGNPNDFDAQYAIDKKRFWHFLESTQKEELEKLQKQNNWELKILERLHRMVNKYGLLHVLRKGLEVDDACFTLFYQFPLASSGAQVKQNFENNEFSVTRQIRYSLANPGQEIDMVIFINGLPILTMELKNIWTGQNARYHGQHQYRNNRDINQTLLNFGRCLVHFTLDPDEVYMTTKLAGKSTYFLPFNQGNKNGKGNPTNNNGHKTAYLWEKVFTRKSLANLIQHFVRFDGKPKDALKTRTLFFPRFHQMDVVRRILDHASNNGVGHTYLIQHSAGSGKSNSITWAAYQLIETYPINASIEGSKGLEFPLFDSVIVVTDRRLLDKQIRENIKSFSEVKNIVAPAFKSSDLKDALQQGKKIIISTIQKFPFIVEAITDMSDKHFAVIIDEAHSSQSGSTADKMNQVLGKEAMADTLGDAQEKLFALMSARKMRNNVSYMAFTATPKSSTLEKFGVKQEDGSFKPFHLYSMKQAIEEGFILDVLANYTTYKSYYEIEKSIQENPLFDTQKAQKKLRKYVENLQQTIDTKAEIMMEHFINNVVKTKKLKGKAKAMVVTQSIEAAIRYYKAINRYLTQKGNPFRTVVAFSGKKEVDGIEYTEDTINDLPAHLDNAKSTDPDYISDKLARYFDMNEFRVLVVANKYLTGFDQPKLCTMYVDKKLQGVLAVQALSRLNRSANKLNKKTEDLFVLDFFNTTDDLKNAFDDFYTSTSLSEATDVNVLHELKSTLDDLGVYEWSEVEDFVERYFNSVDAQLLSPIIDVAAERFNNELELEDDEKADFKIKAKQFVKIYGQMASIMPFEVLKWEQLFWFLKFLIPKLIIIDPNKDMLDELLNSVDLSTYGLERVKLNQKIGLDESETELDPQNPNPRGAHGGEEEKDTLEAIIQNFNEKWFQGWEATPEEQRIKFESYKKSIEAHPDFQTKVAENVDTQNRDLAFEKIIKEIMARQRKLDLEMYKKFVKDEGFAQAFIDNMKRMTGVDDFTFKH</sequence>
<gene>
    <name evidence="3" type="ORF">AsAng_0035010</name>
</gene>
<dbReference type="PANTHER" id="PTHR42927">
    <property type="entry name" value="HELICASE SUPERFAMILY 1 AND 2 DOMAIN-CONTAINING PROTEIN"/>
    <property type="match status" value="1"/>
</dbReference>
<reference evidence="3" key="1">
    <citation type="submission" date="2022-09" db="EMBL/GenBank/DDBJ databases">
        <title>Aureispira anguillicida sp. nov., isolated from Leptocephalus of Japanese eel Anguilla japonica.</title>
        <authorList>
            <person name="Yuasa K."/>
            <person name="Mekata T."/>
            <person name="Ikunari K."/>
        </authorList>
    </citation>
    <scope>NUCLEOTIDE SEQUENCE</scope>
    <source>
        <strain evidence="3">EL160426</strain>
    </source>
</reference>
<dbReference type="GO" id="GO:0005524">
    <property type="term" value="F:ATP binding"/>
    <property type="evidence" value="ECO:0007669"/>
    <property type="project" value="UniProtKB-KW"/>
</dbReference>
<dbReference type="InterPro" id="IPR014001">
    <property type="entry name" value="Helicase_ATP-bd"/>
</dbReference>
<dbReference type="InterPro" id="IPR055180">
    <property type="entry name" value="HsdR_RecA-like_helicase_dom_2"/>
</dbReference>
<dbReference type="PROSITE" id="PS51192">
    <property type="entry name" value="HELICASE_ATP_BIND_1"/>
    <property type="match status" value="1"/>
</dbReference>
<dbReference type="Pfam" id="PF18766">
    <property type="entry name" value="SWI2_SNF2"/>
    <property type="match status" value="1"/>
</dbReference>
<dbReference type="RefSeq" id="WP_264788133.1">
    <property type="nucleotide sequence ID" value="NZ_AP026867.1"/>
</dbReference>
<dbReference type="GO" id="GO:0009035">
    <property type="term" value="F:type I site-specific deoxyribonuclease activity"/>
    <property type="evidence" value="ECO:0007669"/>
    <property type="project" value="UniProtKB-EC"/>
</dbReference>
<dbReference type="PANTHER" id="PTHR42927:SF1">
    <property type="entry name" value="HELICASE SUPERFAMILY 1 AND 2 DOMAIN-CONTAINING PROTEIN"/>
    <property type="match status" value="1"/>
</dbReference>
<protein>
    <submittedName>
        <fullName evidence="3">Type I restriction endonuclease subunit R</fullName>
    </submittedName>
</protein>
<dbReference type="Gene3D" id="3.40.50.300">
    <property type="entry name" value="P-loop containing nucleotide triphosphate hydrolases"/>
    <property type="match status" value="2"/>
</dbReference>
<dbReference type="Gene3D" id="3.90.1570.50">
    <property type="match status" value="1"/>
</dbReference>
<dbReference type="GO" id="GO:0003677">
    <property type="term" value="F:DNA binding"/>
    <property type="evidence" value="ECO:0007669"/>
    <property type="project" value="UniProtKB-KW"/>
</dbReference>
<accession>A0A916DV42</accession>
<dbReference type="Pfam" id="PF04313">
    <property type="entry name" value="HSDR_N"/>
    <property type="match status" value="1"/>
</dbReference>
<dbReference type="SUPFAM" id="SSF52540">
    <property type="entry name" value="P-loop containing nucleoside triphosphate hydrolases"/>
    <property type="match status" value="1"/>
</dbReference>
<evidence type="ECO:0000259" key="2">
    <source>
        <dbReference type="PROSITE" id="PS51192"/>
    </source>
</evidence>
<dbReference type="InterPro" id="IPR040980">
    <property type="entry name" value="SWI2_SNF2"/>
</dbReference>
<dbReference type="Proteomes" id="UP001060919">
    <property type="component" value="Chromosome"/>
</dbReference>
<dbReference type="KEGG" id="aup:AsAng_0035010"/>
<feature type="domain" description="Helicase ATP-binding" evidence="2">
    <location>
        <begin position="311"/>
        <end position="513"/>
    </location>
</feature>
<dbReference type="AlphaFoldDB" id="A0A916DV42"/>
<proteinExistence type="predicted"/>
<dbReference type="EMBL" id="AP026867">
    <property type="protein sequence ID" value="BDS12776.1"/>
    <property type="molecule type" value="Genomic_DNA"/>
</dbReference>
<keyword evidence="4" id="KW-1185">Reference proteome</keyword>
<dbReference type="GO" id="GO:0009307">
    <property type="term" value="P:DNA restriction-modification system"/>
    <property type="evidence" value="ECO:0007669"/>
    <property type="project" value="UniProtKB-KW"/>
</dbReference>
<dbReference type="Pfam" id="PF22679">
    <property type="entry name" value="T1R_D3-like"/>
    <property type="match status" value="1"/>
</dbReference>
<evidence type="ECO:0000313" key="4">
    <source>
        <dbReference type="Proteomes" id="UP001060919"/>
    </source>
</evidence>
<evidence type="ECO:0000313" key="3">
    <source>
        <dbReference type="EMBL" id="BDS12776.1"/>
    </source>
</evidence>
<evidence type="ECO:0000256" key="1">
    <source>
        <dbReference type="SAM" id="MobiDB-lite"/>
    </source>
</evidence>
<organism evidence="3 4">
    <name type="scientific">Aureispira anguillae</name>
    <dbReference type="NCBI Taxonomy" id="2864201"/>
    <lineage>
        <taxon>Bacteria</taxon>
        <taxon>Pseudomonadati</taxon>
        <taxon>Bacteroidota</taxon>
        <taxon>Saprospiria</taxon>
        <taxon>Saprospirales</taxon>
        <taxon>Saprospiraceae</taxon>
        <taxon>Aureispira</taxon>
    </lineage>
</organism>
<feature type="region of interest" description="Disordered" evidence="1">
    <location>
        <begin position="903"/>
        <end position="925"/>
    </location>
</feature>
<dbReference type="InterPro" id="IPR007409">
    <property type="entry name" value="Restrct_endonuc_type1_HsdR_N"/>
</dbReference>
<dbReference type="InterPro" id="IPR027417">
    <property type="entry name" value="P-loop_NTPase"/>
</dbReference>
<keyword evidence="3" id="KW-0255">Endonuclease</keyword>
<dbReference type="REBASE" id="664940">
    <property type="entry name" value="Asp426ORF35050P"/>
</dbReference>
<keyword evidence="3" id="KW-0378">Hydrolase</keyword>